<organism evidence="2 3">
    <name type="scientific">Phytophthora palmivora</name>
    <dbReference type="NCBI Taxonomy" id="4796"/>
    <lineage>
        <taxon>Eukaryota</taxon>
        <taxon>Sar</taxon>
        <taxon>Stramenopiles</taxon>
        <taxon>Oomycota</taxon>
        <taxon>Peronosporomycetes</taxon>
        <taxon>Peronosporales</taxon>
        <taxon>Peronosporaceae</taxon>
        <taxon>Phytophthora</taxon>
    </lineage>
</organism>
<gene>
    <name evidence="2" type="ORF">PHPALM_30933</name>
</gene>
<name>A0A2P4X3X6_9STRA</name>
<keyword evidence="3" id="KW-1185">Reference proteome</keyword>
<dbReference type="EMBL" id="NCKW01016912">
    <property type="protein sequence ID" value="POM60240.1"/>
    <property type="molecule type" value="Genomic_DNA"/>
</dbReference>
<protein>
    <submittedName>
        <fullName evidence="2">Pol protein</fullName>
    </submittedName>
</protein>
<reference evidence="2 3" key="1">
    <citation type="journal article" date="2017" name="Genome Biol. Evol.">
        <title>Phytophthora megakarya and P. palmivora, closely related causal agents of cacao black pod rot, underwent increases in genome sizes and gene numbers by different mechanisms.</title>
        <authorList>
            <person name="Ali S.S."/>
            <person name="Shao J."/>
            <person name="Lary D.J."/>
            <person name="Kronmiller B."/>
            <person name="Shen D."/>
            <person name="Strem M.D."/>
            <person name="Amoako-Attah I."/>
            <person name="Akrofi A.Y."/>
            <person name="Begoude B.A."/>
            <person name="Ten Hoopen G.M."/>
            <person name="Coulibaly K."/>
            <person name="Kebe B.I."/>
            <person name="Melnick R.L."/>
            <person name="Guiltinan M.J."/>
            <person name="Tyler B.M."/>
            <person name="Meinhardt L.W."/>
            <person name="Bailey B.A."/>
        </authorList>
    </citation>
    <scope>NUCLEOTIDE SEQUENCE [LARGE SCALE GENOMIC DNA]</scope>
    <source>
        <strain evidence="3">sbr112.9</strain>
    </source>
</reference>
<evidence type="ECO:0000313" key="2">
    <source>
        <dbReference type="EMBL" id="POM60240.1"/>
    </source>
</evidence>
<sequence>MSLVTGHEAKAHYLACVIATTACPYAECRRAIWASTVAVPASTDQAGNIGPQAAEAAEESAEGFSTVGNIVPQVGNIVPQTSEAVEEDAEGVSSVVTHEVKKPSTRVEVSFSTSNVDNQVPPSESKTAPTQPAEDQYHIFDGVTGHQVKVCVVLLDALPEV</sequence>
<comment type="caution">
    <text evidence="2">The sequence shown here is derived from an EMBL/GenBank/DDBJ whole genome shotgun (WGS) entry which is preliminary data.</text>
</comment>
<accession>A0A2P4X3X6</accession>
<feature type="compositionally biased region" description="Polar residues" evidence="1">
    <location>
        <begin position="110"/>
        <end position="130"/>
    </location>
</feature>
<dbReference type="AlphaFoldDB" id="A0A2P4X3X6"/>
<evidence type="ECO:0000313" key="3">
    <source>
        <dbReference type="Proteomes" id="UP000237271"/>
    </source>
</evidence>
<feature type="region of interest" description="Disordered" evidence="1">
    <location>
        <begin position="109"/>
        <end position="133"/>
    </location>
</feature>
<proteinExistence type="predicted"/>
<dbReference type="Proteomes" id="UP000237271">
    <property type="component" value="Unassembled WGS sequence"/>
</dbReference>
<evidence type="ECO:0000256" key="1">
    <source>
        <dbReference type="SAM" id="MobiDB-lite"/>
    </source>
</evidence>